<dbReference type="GO" id="GO:0030036">
    <property type="term" value="P:actin cytoskeleton organization"/>
    <property type="evidence" value="ECO:0007669"/>
    <property type="project" value="InterPro"/>
</dbReference>
<comment type="similarity">
    <text evidence="1">Belongs to the formin homology family. BNI1 subfamily.</text>
</comment>
<dbReference type="InterPro" id="IPR015425">
    <property type="entry name" value="FH2_Formin"/>
</dbReference>
<proteinExistence type="inferred from homology"/>
<evidence type="ECO:0000259" key="3">
    <source>
        <dbReference type="PROSITE" id="PS51232"/>
    </source>
</evidence>
<dbReference type="PANTHER" id="PTHR47102:SF2">
    <property type="entry name" value="PROTEIN BNI1"/>
    <property type="match status" value="1"/>
</dbReference>
<feature type="domain" description="FH2" evidence="4">
    <location>
        <begin position="858"/>
        <end position="1268"/>
    </location>
</feature>
<dbReference type="Pfam" id="PF06371">
    <property type="entry name" value="Drf_GBD"/>
    <property type="match status" value="1"/>
</dbReference>
<feature type="region of interest" description="Disordered" evidence="2">
    <location>
        <begin position="616"/>
        <end position="636"/>
    </location>
</feature>
<dbReference type="InterPro" id="IPR010472">
    <property type="entry name" value="FH3_dom"/>
</dbReference>
<dbReference type="SUPFAM" id="SSF101447">
    <property type="entry name" value="Formin homology 2 domain (FH2 domain)"/>
    <property type="match status" value="1"/>
</dbReference>
<feature type="domain" description="GBD/FH3" evidence="3">
    <location>
        <begin position="104"/>
        <end position="519"/>
    </location>
</feature>
<dbReference type="Proteomes" id="UP001212411">
    <property type="component" value="Chromosome 2"/>
</dbReference>
<feature type="compositionally biased region" description="Polar residues" evidence="2">
    <location>
        <begin position="29"/>
        <end position="42"/>
    </location>
</feature>
<dbReference type="EMBL" id="CP115612">
    <property type="protein sequence ID" value="WBW74521.1"/>
    <property type="molecule type" value="Genomic_DNA"/>
</dbReference>
<dbReference type="InterPro" id="IPR051661">
    <property type="entry name" value="Actin_filament_regulator"/>
</dbReference>
<dbReference type="GO" id="GO:0031267">
    <property type="term" value="F:small GTPase binding"/>
    <property type="evidence" value="ECO:0007669"/>
    <property type="project" value="InterPro"/>
</dbReference>
<dbReference type="GO" id="GO:0051301">
    <property type="term" value="P:cell division"/>
    <property type="evidence" value="ECO:0007669"/>
    <property type="project" value="UniProtKB-ARBA"/>
</dbReference>
<dbReference type="GO" id="GO:0005938">
    <property type="term" value="C:cell cortex"/>
    <property type="evidence" value="ECO:0007669"/>
    <property type="project" value="UniProtKB-ARBA"/>
</dbReference>
<feature type="region of interest" description="Disordered" evidence="2">
    <location>
        <begin position="1321"/>
        <end position="1342"/>
    </location>
</feature>
<gene>
    <name evidence="5" type="primary">fus1</name>
    <name evidence="5" type="ORF">SOMG_03822</name>
</gene>
<sequence>MGNNEIRISKPIIKEGSIHSITDGPPNDTFATSPKESSAKSINSKRAKQWKLKADDIYSNWSLASSFLSIENRNTIDSVNSSETPQRNTMTESRFLDAVDIHQKCPNDPNLVDELFLEVVTTLKKENKETYSSFFYDPKVSLSMENKWAFITNYLVKKNKVLAIKCNESETATKCAVASYIEKLLDKMPKCRHVESLVVALRTESVTWVRTFLMMDGQDLLLKILNDFHDLKYSKILDANLELAVLKCIRCLMNHEEGISYYVDKEHMIEPVLQCLLTSKLSVRKTSAEILTFFCYWNNPVGINIVLRGIELLSSKNKNPVDILPLWLHHWEIAIDNRGKLGSLVGAGKDAREEGIRYNQMVLEFCVSQMLLINAFQENFTTREMLYQFNQTIKNSRFQRILKKMSTLRNPEIEKQVQKYYYVVENAFTDFKSISNEHDLGSSVLKIFDNEDLNGLLKQFLKHFFKLVKTNKAPSRIIKLLDCYVLSLQPFFESTFASQVDRLHEEMTTDRFFQKNDANDSTTDRKSTQFRASRSETATPDAMYAPANGTISSVIGKGLKEMEKSYNNLKKGYEADLTSIADSLISLFPEKFLSLHGNENEVVSILKKMAREGNVGKTASPYESSNNSLERLEERETVNDPIGTGRLKKKELEPTDDLLKQRKEPSNHFGILNPILRATSKQTRSLQRNRSSKCMNSGKGIDLSKANSIAFKAEPVSAVSIQSFDVHMNINEGPSGISDKLDSLSPIVYFRRSPDASKSPGEIEQVTEESKDTNTTSALPNKPEQKQVDSIPAPPIPPPAPPLPPVQTSQAKKNDAKFPTNNSLKIPDGFEIKDITTKDIFNGTVEKNSLAGKEMPHWKLYYSPSKRLKQLHWKNLEVPIERTLWNRPLADPFVLSIKLDCDGILGNLENCFAMREVKKLKKKSSSTDGFMPPELQQYFGIRLHRFIYLSSFEIASKFYYCDSDIVELIDFFVDRKLFCQDALKKNLSTFRTAWDNGAPNYHMNLHQLTKWEQVYVLVIIDIENYYEKRMKSLKVMTVLDQSHRDLQKQIRKIHCTLLDIKTSTNLKYLLNLILLLGNYMNDVPRQRQGFKIDSLQRLSMIKNEENGLTLLHTFEGIVRKCFPELEEFLHDLANVPEVVKVNFEQLEHDCLNLEQLVKEVEEDFSENGALSERKILHPNDRIREVIAPWIPSAKSITGKLKSDLMSMKETFECTLTMFGENPDSLACGSYFFESLHDFLKEYNKVKQANLKFEEEERIAHVRLKALEATGKKELMQSTLQETTKDESAIMDNLLEKLKSGKCDVSRLVDYEEELLALDFPQSRNEASQDPNGSMNPLTKRPKTVVLKAQNMLKQLK</sequence>
<organism evidence="5 6">
    <name type="scientific">Schizosaccharomyces osmophilus</name>
    <dbReference type="NCBI Taxonomy" id="2545709"/>
    <lineage>
        <taxon>Eukaryota</taxon>
        <taxon>Fungi</taxon>
        <taxon>Dikarya</taxon>
        <taxon>Ascomycota</taxon>
        <taxon>Taphrinomycotina</taxon>
        <taxon>Schizosaccharomycetes</taxon>
        <taxon>Schizosaccharomycetales</taxon>
        <taxon>Schizosaccharomycetaceae</taxon>
        <taxon>Schizosaccharomyces</taxon>
    </lineage>
</organism>
<feature type="compositionally biased region" description="Pro residues" evidence="2">
    <location>
        <begin position="792"/>
        <end position="805"/>
    </location>
</feature>
<dbReference type="GO" id="GO:0043332">
    <property type="term" value="C:mating projection tip"/>
    <property type="evidence" value="ECO:0007669"/>
    <property type="project" value="TreeGrafter"/>
</dbReference>
<dbReference type="SMART" id="SM00498">
    <property type="entry name" value="FH2"/>
    <property type="match status" value="1"/>
</dbReference>
<dbReference type="PROSITE" id="PS51444">
    <property type="entry name" value="FH2"/>
    <property type="match status" value="1"/>
</dbReference>
<dbReference type="RefSeq" id="XP_056038764.1">
    <property type="nucleotide sequence ID" value="XM_056182609.1"/>
</dbReference>
<evidence type="ECO:0000313" key="5">
    <source>
        <dbReference type="EMBL" id="WBW74521.1"/>
    </source>
</evidence>
<dbReference type="SUPFAM" id="SSF48371">
    <property type="entry name" value="ARM repeat"/>
    <property type="match status" value="1"/>
</dbReference>
<feature type="region of interest" description="Disordered" evidence="2">
    <location>
        <begin position="17"/>
        <end position="42"/>
    </location>
</feature>
<dbReference type="GO" id="GO:0051016">
    <property type="term" value="P:barbed-end actin filament capping"/>
    <property type="evidence" value="ECO:0007669"/>
    <property type="project" value="TreeGrafter"/>
</dbReference>
<evidence type="ECO:0000256" key="1">
    <source>
        <dbReference type="ARBA" id="ARBA00037935"/>
    </source>
</evidence>
<feature type="region of interest" description="Disordered" evidence="2">
    <location>
        <begin position="514"/>
        <end position="543"/>
    </location>
</feature>
<dbReference type="Gene3D" id="1.20.58.2220">
    <property type="entry name" value="Formin, FH2 domain"/>
    <property type="match status" value="1"/>
</dbReference>
<dbReference type="Pfam" id="PF02181">
    <property type="entry name" value="FH2"/>
    <property type="match status" value="1"/>
</dbReference>
<protein>
    <submittedName>
        <fullName evidence="5">Formin Fus1</fullName>
    </submittedName>
</protein>
<dbReference type="GO" id="GO:0003779">
    <property type="term" value="F:actin binding"/>
    <property type="evidence" value="ECO:0007669"/>
    <property type="project" value="InterPro"/>
</dbReference>
<dbReference type="PANTHER" id="PTHR47102">
    <property type="entry name" value="PROTEIN BNI1"/>
    <property type="match status" value="1"/>
</dbReference>
<accession>A0AAF0AWC6</accession>
<dbReference type="Gene3D" id="1.25.10.10">
    <property type="entry name" value="Leucine-rich Repeat Variant"/>
    <property type="match status" value="1"/>
</dbReference>
<dbReference type="InterPro" id="IPR042201">
    <property type="entry name" value="FH2_Formin_sf"/>
</dbReference>
<name>A0AAF0AWC6_9SCHI</name>
<reference evidence="5 6" key="1">
    <citation type="journal article" date="2023" name="G3 (Bethesda)">
        <title>A high-quality reference genome for the fission yeast Schizosaccharomyces osmophilus.</title>
        <authorList>
            <person name="Jia G.S."/>
            <person name="Zhang W.C."/>
            <person name="Liang Y."/>
            <person name="Liu X.H."/>
            <person name="Rhind N."/>
            <person name="Pidoux A."/>
            <person name="Brysch-Herzberg M."/>
            <person name="Du L.L."/>
        </authorList>
    </citation>
    <scope>NUCLEOTIDE SEQUENCE [LARGE SCALE GENOMIC DNA]</scope>
    <source>
        <strain evidence="5 6">CBS 15793</strain>
    </source>
</reference>
<dbReference type="InterPro" id="IPR010473">
    <property type="entry name" value="GTPase-bd"/>
</dbReference>
<evidence type="ECO:0000259" key="4">
    <source>
        <dbReference type="PROSITE" id="PS51444"/>
    </source>
</evidence>
<evidence type="ECO:0000313" key="6">
    <source>
        <dbReference type="Proteomes" id="UP001212411"/>
    </source>
</evidence>
<dbReference type="SMART" id="SM01140">
    <property type="entry name" value="Drf_GBD"/>
    <property type="match status" value="1"/>
</dbReference>
<dbReference type="InterPro" id="IPR011989">
    <property type="entry name" value="ARM-like"/>
</dbReference>
<feature type="region of interest" description="Disordered" evidence="2">
    <location>
        <begin position="752"/>
        <end position="822"/>
    </location>
</feature>
<dbReference type="Gene3D" id="6.10.30.50">
    <property type="match status" value="1"/>
</dbReference>
<dbReference type="GO" id="GO:0015629">
    <property type="term" value="C:actin cytoskeleton"/>
    <property type="evidence" value="ECO:0007669"/>
    <property type="project" value="UniProtKB-ARBA"/>
</dbReference>
<dbReference type="KEGG" id="som:SOMG_03822"/>
<dbReference type="InterPro" id="IPR014768">
    <property type="entry name" value="GBD/FH3_dom"/>
</dbReference>
<feature type="compositionally biased region" description="Polar residues" evidence="2">
    <location>
        <begin position="1321"/>
        <end position="1336"/>
    </location>
</feature>
<dbReference type="InterPro" id="IPR016024">
    <property type="entry name" value="ARM-type_fold"/>
</dbReference>
<dbReference type="GeneID" id="80877298"/>
<dbReference type="PROSITE" id="PS51232">
    <property type="entry name" value="GBD_FH3"/>
    <property type="match status" value="1"/>
</dbReference>
<feature type="compositionally biased region" description="Basic and acidic residues" evidence="2">
    <location>
        <begin position="514"/>
        <end position="527"/>
    </location>
</feature>
<keyword evidence="6" id="KW-1185">Reference proteome</keyword>
<evidence type="ECO:0000256" key="2">
    <source>
        <dbReference type="SAM" id="MobiDB-lite"/>
    </source>
</evidence>
<dbReference type="GO" id="GO:0032153">
    <property type="term" value="C:cell division site"/>
    <property type="evidence" value="ECO:0007669"/>
    <property type="project" value="UniProtKB-ARBA"/>
</dbReference>
<feature type="compositionally biased region" description="Polar residues" evidence="2">
    <location>
        <begin position="529"/>
        <end position="538"/>
    </location>
</feature>
<dbReference type="Pfam" id="PF06367">
    <property type="entry name" value="Drf_FH3"/>
    <property type="match status" value="1"/>
</dbReference>